<proteinExistence type="predicted"/>
<dbReference type="AlphaFoldDB" id="X1BG06"/>
<feature type="non-terminal residue" evidence="1">
    <location>
        <position position="32"/>
    </location>
</feature>
<protein>
    <submittedName>
        <fullName evidence="1">Uncharacterized protein</fullName>
    </submittedName>
</protein>
<accession>X1BG06</accession>
<reference evidence="1" key="1">
    <citation type="journal article" date="2014" name="Front. Microbiol.">
        <title>High frequency of phylogenetically diverse reductive dehalogenase-homologous genes in deep subseafloor sedimentary metagenomes.</title>
        <authorList>
            <person name="Kawai M."/>
            <person name="Futagami T."/>
            <person name="Toyoda A."/>
            <person name="Takaki Y."/>
            <person name="Nishi S."/>
            <person name="Hori S."/>
            <person name="Arai W."/>
            <person name="Tsubouchi T."/>
            <person name="Morono Y."/>
            <person name="Uchiyama I."/>
            <person name="Ito T."/>
            <person name="Fujiyama A."/>
            <person name="Inagaki F."/>
            <person name="Takami H."/>
        </authorList>
    </citation>
    <scope>NUCLEOTIDE SEQUENCE</scope>
    <source>
        <strain evidence="1">Expedition CK06-06</strain>
    </source>
</reference>
<dbReference type="EMBL" id="BART01016541">
    <property type="protein sequence ID" value="GAG83028.1"/>
    <property type="molecule type" value="Genomic_DNA"/>
</dbReference>
<comment type="caution">
    <text evidence="1">The sequence shown here is derived from an EMBL/GenBank/DDBJ whole genome shotgun (WGS) entry which is preliminary data.</text>
</comment>
<organism evidence="1">
    <name type="scientific">marine sediment metagenome</name>
    <dbReference type="NCBI Taxonomy" id="412755"/>
    <lineage>
        <taxon>unclassified sequences</taxon>
        <taxon>metagenomes</taxon>
        <taxon>ecological metagenomes</taxon>
    </lineage>
</organism>
<sequence>MDIMVDLIPIENVIEENPRVRELVKQGYIIKP</sequence>
<name>X1BG06_9ZZZZ</name>
<evidence type="ECO:0000313" key="1">
    <source>
        <dbReference type="EMBL" id="GAG83028.1"/>
    </source>
</evidence>
<gene>
    <name evidence="1" type="ORF">S01H4_31780</name>
</gene>